<protein>
    <submittedName>
        <fullName evidence="1">Uncharacterized protein</fullName>
    </submittedName>
</protein>
<keyword evidence="2" id="KW-1185">Reference proteome</keyword>
<name>A0ABS0TAM7_9STAP</name>
<evidence type="ECO:0000313" key="2">
    <source>
        <dbReference type="Proteomes" id="UP000751852"/>
    </source>
</evidence>
<accession>A0ABS0TAM7</accession>
<comment type="caution">
    <text evidence="1">The sequence shown here is derived from an EMBL/GenBank/DDBJ whole genome shotgun (WGS) entry which is preliminary data.</text>
</comment>
<dbReference type="Proteomes" id="UP000751852">
    <property type="component" value="Unassembled WGS sequence"/>
</dbReference>
<proteinExistence type="predicted"/>
<sequence length="92" mass="10770">MSDIHFNHAVVPLKNSINRTLNTGVVVSMDRRRTRLIKHNIYCWNLVVCDEEMIVPISVPVNMDNLSINDENRALNHYIEERNAKYHTKILI</sequence>
<organism evidence="1 2">
    <name type="scientific">Staphylococcus canis</name>
    <dbReference type="NCBI Taxonomy" id="2724942"/>
    <lineage>
        <taxon>Bacteria</taxon>
        <taxon>Bacillati</taxon>
        <taxon>Bacillota</taxon>
        <taxon>Bacilli</taxon>
        <taxon>Bacillales</taxon>
        <taxon>Staphylococcaceae</taxon>
        <taxon>Staphylococcus</taxon>
    </lineage>
</organism>
<dbReference type="RefSeq" id="WP_198617603.1">
    <property type="nucleotide sequence ID" value="NZ_JABANU010000008.1"/>
</dbReference>
<gene>
    <name evidence="1" type="ORF">HHH54_04280</name>
</gene>
<evidence type="ECO:0000313" key="1">
    <source>
        <dbReference type="EMBL" id="MBI5974818.1"/>
    </source>
</evidence>
<reference evidence="1 2" key="1">
    <citation type="submission" date="2020-04" db="EMBL/GenBank/DDBJ databases">
        <title>Staphylococcus species from domestic dog.</title>
        <authorList>
            <person name="Paterson G.K."/>
        </authorList>
    </citation>
    <scope>NUCLEOTIDE SEQUENCE [LARGE SCALE GENOMIC DNA]</scope>
    <source>
        <strain evidence="1 2">H16/1A</strain>
    </source>
</reference>
<dbReference type="EMBL" id="JABANU010000008">
    <property type="protein sequence ID" value="MBI5974818.1"/>
    <property type="molecule type" value="Genomic_DNA"/>
</dbReference>